<sequence>MGDIPCHGDLFHIQQQCQSLTNILSRQAAGATSRRQKLEQQMELAKQQSRGNRLSTKLTLARQAERQAVQLSRDIETLTQWLSHDVLALAGPTLAERQELFDFIVAELKLREVAGCQRIHPLRVALFKQRDDLLAFAKVLDQKLVDIAQCFHTPLHLVRAVCLLHRRKPTSATYWQRWNQLYHQLSGKFHFLLAAVTEAMTHTPRASSLVENLNSRLRNYFFLRRQLGPQYLDLLRFFLNHRTFMRSECLERVGKSPTELMTGQPHAHWLELLGLQRFRRA</sequence>
<organism evidence="1">
    <name type="scientific">uncultured Leptolyngbya sp</name>
    <dbReference type="NCBI Taxonomy" id="332963"/>
    <lineage>
        <taxon>Bacteria</taxon>
        <taxon>Bacillati</taxon>
        <taxon>Cyanobacteriota</taxon>
        <taxon>Cyanophyceae</taxon>
        <taxon>Leptolyngbyales</taxon>
        <taxon>Leptolyngbyaceae</taxon>
        <taxon>Leptolyngbya group</taxon>
        <taxon>Leptolyngbya</taxon>
        <taxon>environmental samples</taxon>
    </lineage>
</organism>
<dbReference type="EMBL" id="CADCTY010001268">
    <property type="protein sequence ID" value="CAA9365030.1"/>
    <property type="molecule type" value="Genomic_DNA"/>
</dbReference>
<protein>
    <submittedName>
        <fullName evidence="1">Uncharacterized protein</fullName>
    </submittedName>
</protein>
<evidence type="ECO:0000313" key="1">
    <source>
        <dbReference type="EMBL" id="CAA9365030.1"/>
    </source>
</evidence>
<proteinExistence type="predicted"/>
<dbReference type="AlphaFoldDB" id="A0A6J4MR92"/>
<accession>A0A6J4MR92</accession>
<gene>
    <name evidence="1" type="ORF">AVDCRST_MAG94-3649</name>
</gene>
<reference evidence="1" key="1">
    <citation type="submission" date="2020-02" db="EMBL/GenBank/DDBJ databases">
        <authorList>
            <person name="Meier V. D."/>
        </authorList>
    </citation>
    <scope>NUCLEOTIDE SEQUENCE</scope>
    <source>
        <strain evidence="1">AVDCRST_MAG94</strain>
    </source>
</reference>
<name>A0A6J4MR92_9CYAN</name>